<dbReference type="InterPro" id="IPR011042">
    <property type="entry name" value="6-blade_b-propeller_TolB-like"/>
</dbReference>
<organism evidence="3 4">
    <name type="scientific">Sphingopyxis flava</name>
    <dbReference type="NCBI Taxonomy" id="1507287"/>
    <lineage>
        <taxon>Bacteria</taxon>
        <taxon>Pseudomonadati</taxon>
        <taxon>Pseudomonadota</taxon>
        <taxon>Alphaproteobacteria</taxon>
        <taxon>Sphingomonadales</taxon>
        <taxon>Sphingomonadaceae</taxon>
        <taxon>Sphingopyxis</taxon>
    </lineage>
</organism>
<dbReference type="SUPFAM" id="SSF53474">
    <property type="entry name" value="alpha/beta-Hydrolases"/>
    <property type="match status" value="1"/>
</dbReference>
<dbReference type="Gene3D" id="3.40.50.1820">
    <property type="entry name" value="alpha/beta hydrolase"/>
    <property type="match status" value="1"/>
</dbReference>
<accession>A0A1T5DU37</accession>
<keyword evidence="3" id="KW-0645">Protease</keyword>
<dbReference type="InterPro" id="IPR001375">
    <property type="entry name" value="Peptidase_S9_cat"/>
</dbReference>
<dbReference type="EMBL" id="FUYP01000016">
    <property type="protein sequence ID" value="SKB75322.1"/>
    <property type="molecule type" value="Genomic_DNA"/>
</dbReference>
<dbReference type="GO" id="GO:0004177">
    <property type="term" value="F:aminopeptidase activity"/>
    <property type="evidence" value="ECO:0007669"/>
    <property type="project" value="UniProtKB-KW"/>
</dbReference>
<reference evidence="4" key="1">
    <citation type="submission" date="2017-02" db="EMBL/GenBank/DDBJ databases">
        <authorList>
            <person name="Varghese N."/>
            <person name="Submissions S."/>
        </authorList>
    </citation>
    <scope>NUCLEOTIDE SEQUENCE [LARGE SCALE GENOMIC DNA]</scope>
    <source>
        <strain evidence="4">R11H</strain>
    </source>
</reference>
<dbReference type="Gene3D" id="2.120.10.30">
    <property type="entry name" value="TolB, C-terminal domain"/>
    <property type="match status" value="1"/>
</dbReference>
<protein>
    <submittedName>
        <fullName evidence="3">Dipeptidyl aminopeptidase/acylaminoacyl peptidase</fullName>
    </submittedName>
</protein>
<dbReference type="Proteomes" id="UP000190044">
    <property type="component" value="Unassembled WGS sequence"/>
</dbReference>
<evidence type="ECO:0000256" key="1">
    <source>
        <dbReference type="SAM" id="MobiDB-lite"/>
    </source>
</evidence>
<dbReference type="GO" id="GO:0006508">
    <property type="term" value="P:proteolysis"/>
    <property type="evidence" value="ECO:0007669"/>
    <property type="project" value="InterPro"/>
</dbReference>
<feature type="region of interest" description="Disordered" evidence="1">
    <location>
        <begin position="652"/>
        <end position="682"/>
    </location>
</feature>
<dbReference type="SUPFAM" id="SSF82171">
    <property type="entry name" value="DPP6 N-terminal domain-like"/>
    <property type="match status" value="1"/>
</dbReference>
<evidence type="ECO:0000313" key="4">
    <source>
        <dbReference type="Proteomes" id="UP000190044"/>
    </source>
</evidence>
<name>A0A1T5DU37_9SPHN</name>
<dbReference type="GO" id="GO:0008236">
    <property type="term" value="F:serine-type peptidase activity"/>
    <property type="evidence" value="ECO:0007669"/>
    <property type="project" value="InterPro"/>
</dbReference>
<proteinExistence type="predicted"/>
<dbReference type="OrthoDB" id="100212at2"/>
<dbReference type="NCBIfam" id="NF033523">
    <property type="entry name" value="lasso_peptidase"/>
    <property type="match status" value="1"/>
</dbReference>
<evidence type="ECO:0000313" key="3">
    <source>
        <dbReference type="EMBL" id="SKB75322.1"/>
    </source>
</evidence>
<keyword evidence="3" id="KW-0378">Hydrolase</keyword>
<sequence length="682" mass="74506">MVILAAFAASLTSPAEPSRNPITPRDLVEIAEISAPTLSPDGKRVAYRVSRPSIERNAVMIQWHVSEVDGTRVTAIGSGGDARFEGSGGLAEQIPVWDPDSRGLRYIARTGGAAAIWHWREGALPQREFVDEADILEFEVADDGKALRYTVGATRKAIADAERHAYENGVLVDERLDIMQPIAGGAIVDGKRVMQRLSTEWFERDRLLWDDPRRQETRNLTGAPLASDPIFSVKAPSQGFKVFDASGRTAEIQGEGGTQSVLISSRTGATIPCQIPLCRSSALAALAWESESDALLLFERVGLARERVWRWQTGAPRARLIATTDGSVRTSYRPPRCVGARSRLVCTESAPLTPPRLIAIDLASGERHILADPNFALRARIRAKVIPIESPDGSALLLRPVYASDRLPLVVQYYRCDGFLKGGVGDEIPMLPLVEHGIAILCIEQASGTKGAADASYDRALDIIGRLLDDLDAAGVIDPARVGIGGLSFGSEVALWAIRKTDRFAAATISSGQISESYYWANALPGRGFTDMLQSYWQLGAPNEDGERWRALAPEADVAAISTPLLMQVPESEARYLIKFHTLLKRAGKPAELFAFADEPHVKMQPVHKLAAYARNLDWYRFWLKGEEISDPAKRGQYTRWRKLRAAQSLRVPARGSPVPEASSPGCLRHGAAEQTPLVSND</sequence>
<gene>
    <name evidence="3" type="ORF">SAMN06295937_101668</name>
</gene>
<dbReference type="Pfam" id="PF00326">
    <property type="entry name" value="Peptidase_S9"/>
    <property type="match status" value="1"/>
</dbReference>
<keyword evidence="4" id="KW-1185">Reference proteome</keyword>
<feature type="domain" description="Peptidase S9 prolyl oligopeptidase catalytic" evidence="2">
    <location>
        <begin position="470"/>
        <end position="625"/>
    </location>
</feature>
<dbReference type="AlphaFoldDB" id="A0A1T5DU37"/>
<dbReference type="InterPro" id="IPR029058">
    <property type="entry name" value="AB_hydrolase_fold"/>
</dbReference>
<dbReference type="RefSeq" id="WP_079639252.1">
    <property type="nucleotide sequence ID" value="NZ_FUYP01000016.1"/>
</dbReference>
<keyword evidence="3" id="KW-0031">Aminopeptidase</keyword>
<evidence type="ECO:0000259" key="2">
    <source>
        <dbReference type="Pfam" id="PF00326"/>
    </source>
</evidence>
<dbReference type="InterPro" id="IPR053536">
    <property type="entry name" value="Lasso_peptide_isopeptidase"/>
</dbReference>